<dbReference type="Pfam" id="PF01073">
    <property type="entry name" value="3Beta_HSD"/>
    <property type="match status" value="1"/>
</dbReference>
<dbReference type="Gene3D" id="3.40.50.720">
    <property type="entry name" value="NAD(P)-binding Rossmann-like Domain"/>
    <property type="match status" value="1"/>
</dbReference>
<dbReference type="EMBL" id="QYYH01000003">
    <property type="protein sequence ID" value="RJY19408.1"/>
    <property type="molecule type" value="Genomic_DNA"/>
</dbReference>
<dbReference type="Proteomes" id="UP000273022">
    <property type="component" value="Unassembled WGS sequence"/>
</dbReference>
<evidence type="ECO:0000259" key="3">
    <source>
        <dbReference type="Pfam" id="PF01073"/>
    </source>
</evidence>
<dbReference type="InterPro" id="IPR053585">
    <property type="entry name" value="3-beta-HSD-like"/>
</dbReference>
<sequence>MKITEFKVEEQAVLNELADNINHAFVTGAGGFLGQVICRRLLAVGIKVTGFARSLYPELEQLGVTMIQGDLANKSAVISAMKNCDMVFHVASKAGVWGSKASYFEPNVNGTENIVAGCQQHEIKYLIYTSTPSVTFAGIDESGIDESAPYATKFMNHYGHSKAVAEQYILESNSESLKTVALRPHLIWGPNDPHLIPRVLERAKSGRLKLVGHTDKLVDTIYVDNAAYGHLLAALDLTLNEPKSQGKAYFLSNDEPITMAEMLNKILATEHLPKVTSRVPTVVAYAVGGMLEVAYKLLNKQQEPLMTRFVAKQLSCSHYYDISAAKGDFGYKALVSIDEGMKRIN</sequence>
<dbReference type="GO" id="GO:0016616">
    <property type="term" value="F:oxidoreductase activity, acting on the CH-OH group of donors, NAD or NADP as acceptor"/>
    <property type="evidence" value="ECO:0007669"/>
    <property type="project" value="InterPro"/>
</dbReference>
<reference evidence="4 5" key="1">
    <citation type="submission" date="2018-09" db="EMBL/GenBank/DDBJ databases">
        <title>Phylogeny of the Shewanellaceae, and recommendation for two new genera, Pseudoshewanella and Parashewanella.</title>
        <authorList>
            <person name="Wang G."/>
        </authorList>
    </citation>
    <scope>NUCLEOTIDE SEQUENCE [LARGE SCALE GENOMIC DNA]</scope>
    <source>
        <strain evidence="4 5">KCTC 22492</strain>
    </source>
</reference>
<evidence type="ECO:0000256" key="1">
    <source>
        <dbReference type="ARBA" id="ARBA00009219"/>
    </source>
</evidence>
<dbReference type="SUPFAM" id="SSF51735">
    <property type="entry name" value="NAD(P)-binding Rossmann-fold domains"/>
    <property type="match status" value="1"/>
</dbReference>
<evidence type="ECO:0000313" key="4">
    <source>
        <dbReference type="EMBL" id="RJY19408.1"/>
    </source>
</evidence>
<dbReference type="GO" id="GO:0006694">
    <property type="term" value="P:steroid biosynthetic process"/>
    <property type="evidence" value="ECO:0007669"/>
    <property type="project" value="InterPro"/>
</dbReference>
<dbReference type="NCBIfam" id="NF042423">
    <property type="entry name" value="oxyalk_red_Shew"/>
    <property type="match status" value="1"/>
</dbReference>
<dbReference type="OrthoDB" id="9803010at2"/>
<gene>
    <name evidence="4" type="ORF">D5R81_00890</name>
</gene>
<comment type="similarity">
    <text evidence="1">Belongs to the 3-beta-HSD family.</text>
</comment>
<dbReference type="InterPro" id="IPR036291">
    <property type="entry name" value="NAD(P)-bd_dom_sf"/>
</dbReference>
<feature type="domain" description="3-beta hydroxysteroid dehydrogenase/isomerase" evidence="3">
    <location>
        <begin position="26"/>
        <end position="269"/>
    </location>
</feature>
<dbReference type="AlphaFoldDB" id="A0A3A6U1V3"/>
<protein>
    <submittedName>
        <fullName evidence="4">NAD-dependent epimerase/dehydratase family protein</fullName>
    </submittedName>
</protein>
<dbReference type="RefSeq" id="WP_121851778.1">
    <property type="nucleotide sequence ID" value="NZ_CP037952.1"/>
</dbReference>
<organism evidence="4 5">
    <name type="scientific">Parashewanella spongiae</name>
    <dbReference type="NCBI Taxonomy" id="342950"/>
    <lineage>
        <taxon>Bacteria</taxon>
        <taxon>Pseudomonadati</taxon>
        <taxon>Pseudomonadota</taxon>
        <taxon>Gammaproteobacteria</taxon>
        <taxon>Alteromonadales</taxon>
        <taxon>Shewanellaceae</taxon>
        <taxon>Parashewanella</taxon>
    </lineage>
</organism>
<dbReference type="PANTHER" id="PTHR43245">
    <property type="entry name" value="BIFUNCTIONAL POLYMYXIN RESISTANCE PROTEIN ARNA"/>
    <property type="match status" value="1"/>
</dbReference>
<dbReference type="InterPro" id="IPR050177">
    <property type="entry name" value="Lipid_A_modif_metabolic_enz"/>
</dbReference>
<dbReference type="InterPro" id="IPR002225">
    <property type="entry name" value="3Beta_OHSteriod_DH/Estase"/>
</dbReference>
<keyword evidence="5" id="KW-1185">Reference proteome</keyword>
<evidence type="ECO:0000313" key="5">
    <source>
        <dbReference type="Proteomes" id="UP000273022"/>
    </source>
</evidence>
<comment type="caution">
    <text evidence="4">The sequence shown here is derived from an EMBL/GenBank/DDBJ whole genome shotgun (WGS) entry which is preliminary data.</text>
</comment>
<dbReference type="PANTHER" id="PTHR43245:SF51">
    <property type="entry name" value="SHORT CHAIN DEHYDROGENASE_REDUCTASE FAMILY 42E, MEMBER 2"/>
    <property type="match status" value="1"/>
</dbReference>
<name>A0A3A6U1V3_9GAMM</name>
<accession>A0A3A6U1V3</accession>
<evidence type="ECO:0000256" key="2">
    <source>
        <dbReference type="ARBA" id="ARBA00023002"/>
    </source>
</evidence>
<keyword evidence="2" id="KW-0560">Oxidoreductase</keyword>
<proteinExistence type="inferred from homology"/>